<feature type="active site" evidence="2">
    <location>
        <position position="264"/>
    </location>
</feature>
<keyword evidence="1 3" id="KW-0560">Oxidoreductase</keyword>
<accession>A0ABV7KW91</accession>
<dbReference type="EMBL" id="JBHRTR010000015">
    <property type="protein sequence ID" value="MFC3226628.1"/>
    <property type="molecule type" value="Genomic_DNA"/>
</dbReference>
<evidence type="ECO:0000313" key="5">
    <source>
        <dbReference type="EMBL" id="MFC3226628.1"/>
    </source>
</evidence>
<protein>
    <submittedName>
        <fullName evidence="5">Aldehyde dehydrogenase</fullName>
    </submittedName>
</protein>
<dbReference type="InterPro" id="IPR016161">
    <property type="entry name" value="Ald_DH/histidinol_DH"/>
</dbReference>
<feature type="domain" description="Aldehyde dehydrogenase" evidence="4">
    <location>
        <begin position="25"/>
        <end position="489"/>
    </location>
</feature>
<dbReference type="PROSITE" id="PS00070">
    <property type="entry name" value="ALDEHYDE_DEHYDR_CYS"/>
    <property type="match status" value="1"/>
</dbReference>
<dbReference type="CDD" id="cd07112">
    <property type="entry name" value="ALDH_GABALDH-PuuC"/>
    <property type="match status" value="1"/>
</dbReference>
<dbReference type="RefSeq" id="WP_379898681.1">
    <property type="nucleotide sequence ID" value="NZ_JBHRTR010000015.1"/>
</dbReference>
<sequence length="494" mass="52047">MKQAEIDRERARPVPPRQLFVDGDWTPALSAAVLDVISPIDGSRLTSIADAGPADVDRAVAAARRAFEHGGWSRMAPAGRKRVLLRLADLIEAHALELAVLGVRDNGTEIGMAYKAEPLSAAGTFRWYAEAVDKVYGEIAPTAADVLGLVHREPLGVVAAIVPWNFPMMIGAWKIAPALAAGNAVVVKPPEGASLTLLRLAELAAEAGLPEGVLNVVTGRGAVAGEALGLHMDVDAIAFTGSGAVGRRLLDYAARSNLKRVHLELGGKSPNIVFDDVADIARAAQVSASGIFRNSGQVCVAGSRLLVQSGVHDRFVEALLAATAKLRVGDPLDLASGIGAISSAEQLAKNLDHVAAAEAEGAERLTGGNRLLEESGGFYMAPTVFDRVRPEMRLSREEVFGPVLAITAFDTEEEAVRLANGTDYGLAAAVWTADLSRAHRMVRAVRAGVVHVNTYGGTDITVPLGGFRQSGFGRDKSLHAFDGYSDLKTAWIAL</sequence>
<dbReference type="InterPro" id="IPR015590">
    <property type="entry name" value="Aldehyde_DH_dom"/>
</dbReference>
<evidence type="ECO:0000259" key="4">
    <source>
        <dbReference type="Pfam" id="PF00171"/>
    </source>
</evidence>
<comment type="similarity">
    <text evidence="3">Belongs to the aldehyde dehydrogenase family.</text>
</comment>
<evidence type="ECO:0000256" key="2">
    <source>
        <dbReference type="PROSITE-ProRule" id="PRU10007"/>
    </source>
</evidence>
<comment type="caution">
    <text evidence="5">The sequence shown here is derived from an EMBL/GenBank/DDBJ whole genome shotgun (WGS) entry which is preliminary data.</text>
</comment>
<dbReference type="InterPro" id="IPR016162">
    <property type="entry name" value="Ald_DH_N"/>
</dbReference>
<dbReference type="SUPFAM" id="SSF53720">
    <property type="entry name" value="ALDH-like"/>
    <property type="match status" value="1"/>
</dbReference>
<evidence type="ECO:0000256" key="1">
    <source>
        <dbReference type="ARBA" id="ARBA00023002"/>
    </source>
</evidence>
<gene>
    <name evidence="5" type="ORF">ACFOGJ_05260</name>
</gene>
<dbReference type="InterPro" id="IPR016163">
    <property type="entry name" value="Ald_DH_C"/>
</dbReference>
<dbReference type="Proteomes" id="UP001595528">
    <property type="component" value="Unassembled WGS sequence"/>
</dbReference>
<name>A0ABV7KW91_9PROT</name>
<evidence type="ECO:0000313" key="6">
    <source>
        <dbReference type="Proteomes" id="UP001595528"/>
    </source>
</evidence>
<keyword evidence="6" id="KW-1185">Reference proteome</keyword>
<dbReference type="PANTHER" id="PTHR11699">
    <property type="entry name" value="ALDEHYDE DEHYDROGENASE-RELATED"/>
    <property type="match status" value="1"/>
</dbReference>
<dbReference type="Gene3D" id="3.40.605.10">
    <property type="entry name" value="Aldehyde Dehydrogenase, Chain A, domain 1"/>
    <property type="match status" value="1"/>
</dbReference>
<organism evidence="5 6">
    <name type="scientific">Marinibaculum pumilum</name>
    <dbReference type="NCBI Taxonomy" id="1766165"/>
    <lineage>
        <taxon>Bacteria</taxon>
        <taxon>Pseudomonadati</taxon>
        <taxon>Pseudomonadota</taxon>
        <taxon>Alphaproteobacteria</taxon>
        <taxon>Rhodospirillales</taxon>
        <taxon>Rhodospirillaceae</taxon>
        <taxon>Marinibaculum</taxon>
    </lineage>
</organism>
<reference evidence="6" key="1">
    <citation type="journal article" date="2019" name="Int. J. Syst. Evol. Microbiol.">
        <title>The Global Catalogue of Microorganisms (GCM) 10K type strain sequencing project: providing services to taxonomists for standard genome sequencing and annotation.</title>
        <authorList>
            <consortium name="The Broad Institute Genomics Platform"/>
            <consortium name="The Broad Institute Genome Sequencing Center for Infectious Disease"/>
            <person name="Wu L."/>
            <person name="Ma J."/>
        </authorList>
    </citation>
    <scope>NUCLEOTIDE SEQUENCE [LARGE SCALE GENOMIC DNA]</scope>
    <source>
        <strain evidence="6">KCTC 42964</strain>
    </source>
</reference>
<dbReference type="PROSITE" id="PS00687">
    <property type="entry name" value="ALDEHYDE_DEHYDR_GLU"/>
    <property type="match status" value="1"/>
</dbReference>
<proteinExistence type="inferred from homology"/>
<dbReference type="InterPro" id="IPR029510">
    <property type="entry name" value="Ald_DH_CS_GLU"/>
</dbReference>
<dbReference type="InterPro" id="IPR016160">
    <property type="entry name" value="Ald_DH_CS_CYS"/>
</dbReference>
<dbReference type="Gene3D" id="3.40.309.10">
    <property type="entry name" value="Aldehyde Dehydrogenase, Chain A, domain 2"/>
    <property type="match status" value="1"/>
</dbReference>
<dbReference type="Pfam" id="PF00171">
    <property type="entry name" value="Aldedh"/>
    <property type="match status" value="1"/>
</dbReference>
<evidence type="ECO:0000256" key="3">
    <source>
        <dbReference type="RuleBase" id="RU003345"/>
    </source>
</evidence>